<dbReference type="PROSITE" id="PS50042">
    <property type="entry name" value="CNMP_BINDING_3"/>
    <property type="match status" value="1"/>
</dbReference>
<dbReference type="PANTHER" id="PTHR24567">
    <property type="entry name" value="CRP FAMILY TRANSCRIPTIONAL REGULATORY PROTEIN"/>
    <property type="match status" value="1"/>
</dbReference>
<name>A0A0C2CSK1_9BACT</name>
<gene>
    <name evidence="6" type="ORF">DB30_01175</name>
</gene>
<dbReference type="GO" id="GO:0005829">
    <property type="term" value="C:cytosol"/>
    <property type="evidence" value="ECO:0007669"/>
    <property type="project" value="TreeGrafter"/>
</dbReference>
<evidence type="ECO:0000256" key="1">
    <source>
        <dbReference type="ARBA" id="ARBA00023015"/>
    </source>
</evidence>
<organism evidence="6 7">
    <name type="scientific">Enhygromyxa salina</name>
    <dbReference type="NCBI Taxonomy" id="215803"/>
    <lineage>
        <taxon>Bacteria</taxon>
        <taxon>Pseudomonadati</taxon>
        <taxon>Myxococcota</taxon>
        <taxon>Polyangia</taxon>
        <taxon>Nannocystales</taxon>
        <taxon>Nannocystaceae</taxon>
        <taxon>Enhygromyxa</taxon>
    </lineage>
</organism>
<evidence type="ECO:0000259" key="4">
    <source>
        <dbReference type="PROSITE" id="PS50042"/>
    </source>
</evidence>
<comment type="caution">
    <text evidence="6">The sequence shown here is derived from an EMBL/GenBank/DDBJ whole genome shotgun (WGS) entry which is preliminary data.</text>
</comment>
<dbReference type="InterPro" id="IPR018490">
    <property type="entry name" value="cNMP-bd_dom_sf"/>
</dbReference>
<feature type="domain" description="HTH crp-type" evidence="5">
    <location>
        <begin position="154"/>
        <end position="227"/>
    </location>
</feature>
<dbReference type="GO" id="GO:0003677">
    <property type="term" value="F:DNA binding"/>
    <property type="evidence" value="ECO:0007669"/>
    <property type="project" value="UniProtKB-KW"/>
</dbReference>
<keyword evidence="2" id="KW-0238">DNA-binding</keyword>
<protein>
    <submittedName>
        <fullName evidence="6">cAMP-binding protein</fullName>
    </submittedName>
</protein>
<dbReference type="GO" id="GO:0003700">
    <property type="term" value="F:DNA-binding transcription factor activity"/>
    <property type="evidence" value="ECO:0007669"/>
    <property type="project" value="TreeGrafter"/>
</dbReference>
<feature type="domain" description="Cyclic nucleotide-binding" evidence="4">
    <location>
        <begin position="47"/>
        <end position="123"/>
    </location>
</feature>
<dbReference type="CDD" id="cd00038">
    <property type="entry name" value="CAP_ED"/>
    <property type="match status" value="1"/>
</dbReference>
<proteinExistence type="predicted"/>
<dbReference type="PROSITE" id="PS51063">
    <property type="entry name" value="HTH_CRP_2"/>
    <property type="match status" value="1"/>
</dbReference>
<dbReference type="InterPro" id="IPR050397">
    <property type="entry name" value="Env_Response_Regulators"/>
</dbReference>
<dbReference type="InterPro" id="IPR012318">
    <property type="entry name" value="HTH_CRP"/>
</dbReference>
<keyword evidence="3" id="KW-0804">Transcription</keyword>
<evidence type="ECO:0000259" key="5">
    <source>
        <dbReference type="PROSITE" id="PS51063"/>
    </source>
</evidence>
<dbReference type="RefSeq" id="WP_052557331.1">
    <property type="nucleotide sequence ID" value="NZ_JMCC02000123.1"/>
</dbReference>
<dbReference type="SUPFAM" id="SSF46785">
    <property type="entry name" value="Winged helix' DNA-binding domain"/>
    <property type="match status" value="1"/>
</dbReference>
<evidence type="ECO:0000256" key="2">
    <source>
        <dbReference type="ARBA" id="ARBA00023125"/>
    </source>
</evidence>
<dbReference type="PANTHER" id="PTHR24567:SF26">
    <property type="entry name" value="REGULATORY PROTEIN YEIL"/>
    <property type="match status" value="1"/>
</dbReference>
<dbReference type="InterPro" id="IPR014710">
    <property type="entry name" value="RmlC-like_jellyroll"/>
</dbReference>
<dbReference type="Gene3D" id="2.60.120.10">
    <property type="entry name" value="Jelly Rolls"/>
    <property type="match status" value="1"/>
</dbReference>
<dbReference type="EMBL" id="JMCC02000123">
    <property type="protein sequence ID" value="KIG12610.1"/>
    <property type="molecule type" value="Genomic_DNA"/>
</dbReference>
<dbReference type="SUPFAM" id="SSF51206">
    <property type="entry name" value="cAMP-binding domain-like"/>
    <property type="match status" value="1"/>
</dbReference>
<dbReference type="Pfam" id="PF00027">
    <property type="entry name" value="cNMP_binding"/>
    <property type="match status" value="1"/>
</dbReference>
<accession>A0A0C2CSK1</accession>
<dbReference type="Proteomes" id="UP000031599">
    <property type="component" value="Unassembled WGS sequence"/>
</dbReference>
<dbReference type="SMART" id="SM00100">
    <property type="entry name" value="cNMP"/>
    <property type="match status" value="1"/>
</dbReference>
<dbReference type="InterPro" id="IPR000595">
    <property type="entry name" value="cNMP-bd_dom"/>
</dbReference>
<reference evidence="6 7" key="1">
    <citation type="submission" date="2014-12" db="EMBL/GenBank/DDBJ databases">
        <title>Genome assembly of Enhygromyxa salina DSM 15201.</title>
        <authorList>
            <person name="Sharma G."/>
            <person name="Subramanian S."/>
        </authorList>
    </citation>
    <scope>NUCLEOTIDE SEQUENCE [LARGE SCALE GENOMIC DNA]</scope>
    <source>
        <strain evidence="6 7">DSM 15201</strain>
    </source>
</reference>
<dbReference type="AlphaFoldDB" id="A0A0C2CSK1"/>
<keyword evidence="1" id="KW-0805">Transcription regulation</keyword>
<dbReference type="Pfam" id="PF13545">
    <property type="entry name" value="HTH_Crp_2"/>
    <property type="match status" value="1"/>
</dbReference>
<evidence type="ECO:0000256" key="3">
    <source>
        <dbReference type="ARBA" id="ARBA00023163"/>
    </source>
</evidence>
<dbReference type="InterPro" id="IPR036390">
    <property type="entry name" value="WH_DNA-bd_sf"/>
</dbReference>
<sequence length="235" mass="26435">MAIEPAEAEEIRSHLLRYAGWDKVPEEVIKTFSESATRVEIKRKRPVFRRGDPGPGLFLVRSGEFKLSLISSEGREQILYLAGAGKLIGEGFLPREVQCAASAFAMTDGDVWRFDTDLVIKLLSQSEAMAFALMRHQAFRANRLIDLILDLSLRSVQRRLASFLYTLAIRSGAEQGKAHVIPRALDMNTVAARLGTVREEISRALNRMQREGILKLSRQEIVVMDLSALEMVTYE</sequence>
<evidence type="ECO:0000313" key="7">
    <source>
        <dbReference type="Proteomes" id="UP000031599"/>
    </source>
</evidence>
<evidence type="ECO:0000313" key="6">
    <source>
        <dbReference type="EMBL" id="KIG12610.1"/>
    </source>
</evidence>